<evidence type="ECO:0000259" key="15">
    <source>
        <dbReference type="PROSITE" id="PS51194"/>
    </source>
</evidence>
<evidence type="ECO:0000259" key="14">
    <source>
        <dbReference type="PROSITE" id="PS51192"/>
    </source>
</evidence>
<feature type="domain" description="Helicase C-terminal" evidence="15">
    <location>
        <begin position="894"/>
        <end position="1044"/>
    </location>
</feature>
<evidence type="ECO:0000256" key="10">
    <source>
        <dbReference type="ARBA" id="ARBA00061104"/>
    </source>
</evidence>
<keyword evidence="17" id="KW-1185">Reference proteome</keyword>
<dbReference type="RefSeq" id="WP_184240799.1">
    <property type="nucleotide sequence ID" value="NZ_JACHNA010000001.1"/>
</dbReference>
<gene>
    <name evidence="13" type="primary">mfd</name>
    <name evidence="16" type="ORF">HDA30_000152</name>
</gene>
<dbReference type="Gene3D" id="3.30.2060.10">
    <property type="entry name" value="Penicillin-binding protein 1b domain"/>
    <property type="match status" value="1"/>
</dbReference>
<dbReference type="InterPro" id="IPR047112">
    <property type="entry name" value="RecG/Mfd"/>
</dbReference>
<dbReference type="Pfam" id="PF17757">
    <property type="entry name" value="UvrB_inter"/>
    <property type="match status" value="1"/>
</dbReference>
<comment type="caution">
    <text evidence="16">The sequence shown here is derived from an EMBL/GenBank/DDBJ whole genome shotgun (WGS) entry which is preliminary data.</text>
</comment>
<evidence type="ECO:0000256" key="4">
    <source>
        <dbReference type="ARBA" id="ARBA00022763"/>
    </source>
</evidence>
<dbReference type="SMART" id="SM00490">
    <property type="entry name" value="HELICc"/>
    <property type="match status" value="1"/>
</dbReference>
<evidence type="ECO:0000313" key="16">
    <source>
        <dbReference type="EMBL" id="MBB4734644.1"/>
    </source>
</evidence>
<reference evidence="16 17" key="1">
    <citation type="submission" date="2020-08" db="EMBL/GenBank/DDBJ databases">
        <title>Sequencing the genomes of 1000 actinobacteria strains.</title>
        <authorList>
            <person name="Klenk H.-P."/>
        </authorList>
    </citation>
    <scope>NUCLEOTIDE SEQUENCE [LARGE SCALE GENOMIC DNA]</scope>
    <source>
        <strain evidence="16 17">DSM 23974</strain>
    </source>
</reference>
<dbReference type="SUPFAM" id="SSF143517">
    <property type="entry name" value="TRCF domain-like"/>
    <property type="match status" value="1"/>
</dbReference>
<evidence type="ECO:0000256" key="3">
    <source>
        <dbReference type="ARBA" id="ARBA00022741"/>
    </source>
</evidence>
<dbReference type="InterPro" id="IPR014001">
    <property type="entry name" value="Helicase_ATP-bd"/>
</dbReference>
<dbReference type="GO" id="GO:0003678">
    <property type="term" value="F:DNA helicase activity"/>
    <property type="evidence" value="ECO:0007669"/>
    <property type="project" value="TreeGrafter"/>
</dbReference>
<dbReference type="Gene3D" id="2.40.10.170">
    <property type="match status" value="1"/>
</dbReference>
<keyword evidence="6 16" id="KW-0347">Helicase</keyword>
<dbReference type="GO" id="GO:0005737">
    <property type="term" value="C:cytoplasm"/>
    <property type="evidence" value="ECO:0007669"/>
    <property type="project" value="UniProtKB-SubCell"/>
</dbReference>
<dbReference type="SMART" id="SM00982">
    <property type="entry name" value="TRCF"/>
    <property type="match status" value="1"/>
</dbReference>
<keyword evidence="3 13" id="KW-0547">Nucleotide-binding</keyword>
<sequence>MSRAKTEVADADVRESAPTLAGLLPLLAQDPALRAASDSAARAGARTPDLEIALPDGARAPLLALLGQAAAESPDGPGVVLAVTATTREAEDVATDLSAWTDPDTVALFPSWETLPHERLSPRSDTVGARLEVLRRLTHPGEHDRAGLRVVVAPVRSVLQPLVAGLGDLEPVSLRVGEERDFDGVVEALAAAAYARVDMVTKRGEFAVRGGLIDVFAPTADHPVRIEFFGDEVEQMRWFAIADQRSLEDTSADGTGHPESLVAPPCRELLIDEAVRERARRLVPQMPAAADMLDRIAEGVAVEGMESLSPLLAESMTSLVELLPAGSLTLLVEPERIRGRADDLLATNEEFLQAAWAGAAHGAQAPVDVGGAEARADVDDQAAAGGFLTTAQLREQVLEAGQGFWSTTSLHSADTGDEADGAELAEADALRSQLSAPMSFGGDMSAFVARIRARLDDGWRALVLTDGPGSARRLAELFSEEGVTAATFSGAAPADPPAGQVGLGAAALGTGFVLPEARLVVVTEQDVFGRHRTVGTRASGGKLARRKRNAVDPLTLAPGDYVVHSQHGIARFVELQRRKVSGSRASSAAGEESYREYLVLEYASSKRGAPGDRLFVPTEQLDMVSQYVGGETPTLSKMGGSDWAQTKSKAKRATRQIAGELIRLYSARMASRGHSYGPDTPWQKELEEAFPFIETPDQLTTIDEVKKDMESEVPMDRLVSGDVGFGKTEVAVRAAFKAVQDGKQVAVLVPTTLLSRQHHQTFADRFAGFPVRVGALSRFQTAHESKDVLNDLASGDLDVVVGTHRLLSDQVQFKDLGLVIVDEEQRFGVEHKEALKKMRTNVDVLSMSATPIPRTLEMSMTGIRETSTLATAPEERHPVLTSVGPYTDQQAVAAIRRELMREGQVFYVHNRVTSIDAVAKRIAELVPEARIAVAHGKMGEARLEQIMVDFWEKKFDVLVSTTIIETGLDIANANTLIVEDAHRYGLSQLHQLRGRVGRGRERAYAYFLYDPLKPLGEVALERLKAVATHNELGAGMQLAMKDLEIRGAGNLLGGEQSGHIAGVGFDLYLRMVGEAVADFKGEQDAAPAEVKVELPVNAHLPHDYVPGERLRLEMYRNLAAAHDDEAVDAVVEELKDRYGEPPAPVEALIAVARFRNRARAAGVTEVMLMGSNVKFGPVEDLPESRRLRLQRMYKGATIKPALNAVMIPRPKTKPVGGTDLTDAPLLEWADQVIAAVFSPVEQD</sequence>
<dbReference type="Pfam" id="PF02559">
    <property type="entry name" value="CarD_TRCF_RID"/>
    <property type="match status" value="1"/>
</dbReference>
<dbReference type="NCBIfam" id="TIGR00580">
    <property type="entry name" value="mfd"/>
    <property type="match status" value="1"/>
</dbReference>
<dbReference type="EC" id="3.6.4.-" evidence="13"/>
<evidence type="ECO:0000256" key="8">
    <source>
        <dbReference type="ARBA" id="ARBA00023125"/>
    </source>
</evidence>
<dbReference type="Pfam" id="PF03461">
    <property type="entry name" value="TRCF"/>
    <property type="match status" value="1"/>
</dbReference>
<dbReference type="CDD" id="cd17991">
    <property type="entry name" value="DEXHc_TRCF"/>
    <property type="match status" value="1"/>
</dbReference>
<evidence type="ECO:0000256" key="11">
    <source>
        <dbReference type="ARBA" id="ARBA00061399"/>
    </source>
</evidence>
<evidence type="ECO:0000256" key="6">
    <source>
        <dbReference type="ARBA" id="ARBA00022806"/>
    </source>
</evidence>
<evidence type="ECO:0000256" key="7">
    <source>
        <dbReference type="ARBA" id="ARBA00022840"/>
    </source>
</evidence>
<dbReference type="InterPro" id="IPR003711">
    <property type="entry name" value="CarD-like/TRCF_RID"/>
</dbReference>
<dbReference type="GO" id="GO:0006355">
    <property type="term" value="P:regulation of DNA-templated transcription"/>
    <property type="evidence" value="ECO:0007669"/>
    <property type="project" value="UniProtKB-UniRule"/>
</dbReference>
<dbReference type="EMBL" id="JACHNA010000001">
    <property type="protein sequence ID" value="MBB4734644.1"/>
    <property type="molecule type" value="Genomic_DNA"/>
</dbReference>
<comment type="subcellular location">
    <subcellularLocation>
        <location evidence="1 13">Cytoplasm</location>
    </subcellularLocation>
</comment>
<keyword evidence="2 13" id="KW-0963">Cytoplasm</keyword>
<dbReference type="InterPro" id="IPR004576">
    <property type="entry name" value="Mfd"/>
</dbReference>
<dbReference type="Pfam" id="PF00270">
    <property type="entry name" value="DEAD"/>
    <property type="match status" value="1"/>
</dbReference>
<evidence type="ECO:0000256" key="2">
    <source>
        <dbReference type="ARBA" id="ARBA00022490"/>
    </source>
</evidence>
<dbReference type="SMART" id="SM01058">
    <property type="entry name" value="CarD_TRCF"/>
    <property type="match status" value="1"/>
</dbReference>
<keyword evidence="7 13" id="KW-0067">ATP-binding</keyword>
<dbReference type="GO" id="GO:0005524">
    <property type="term" value="F:ATP binding"/>
    <property type="evidence" value="ECO:0007669"/>
    <property type="project" value="UniProtKB-UniRule"/>
</dbReference>
<dbReference type="Gene3D" id="3.40.50.11180">
    <property type="match status" value="1"/>
</dbReference>
<keyword evidence="5 13" id="KW-0378">Hydrolase</keyword>
<dbReference type="PANTHER" id="PTHR47964:SF1">
    <property type="entry name" value="ATP-DEPENDENT DNA HELICASE HOMOLOG RECG, CHLOROPLASTIC"/>
    <property type="match status" value="1"/>
</dbReference>
<dbReference type="AlphaFoldDB" id="A0A7W7M241"/>
<name>A0A7W7M241_9MICC</name>
<evidence type="ECO:0000313" key="17">
    <source>
        <dbReference type="Proteomes" id="UP000540191"/>
    </source>
</evidence>
<dbReference type="GO" id="GO:0000716">
    <property type="term" value="P:transcription-coupled nucleotide-excision repair, DNA damage recognition"/>
    <property type="evidence" value="ECO:0007669"/>
    <property type="project" value="UniProtKB-UniRule"/>
</dbReference>
<dbReference type="InterPro" id="IPR041471">
    <property type="entry name" value="UvrB_inter"/>
</dbReference>
<keyword evidence="9 13" id="KW-0234">DNA repair</keyword>
<evidence type="ECO:0000256" key="9">
    <source>
        <dbReference type="ARBA" id="ARBA00023204"/>
    </source>
</evidence>
<dbReference type="FunFam" id="3.40.50.300:FF:000546">
    <property type="entry name" value="Transcription-repair-coupling factor"/>
    <property type="match status" value="1"/>
</dbReference>
<dbReference type="Gene3D" id="3.90.1150.50">
    <property type="entry name" value="Transcription-repair-coupling factor, D7 domain"/>
    <property type="match status" value="1"/>
</dbReference>
<dbReference type="InterPro" id="IPR036101">
    <property type="entry name" value="CarD-like/TRCF_RID_sf"/>
</dbReference>
<dbReference type="PROSITE" id="PS51194">
    <property type="entry name" value="HELICASE_CTER"/>
    <property type="match status" value="1"/>
</dbReference>
<evidence type="ECO:0000256" key="1">
    <source>
        <dbReference type="ARBA" id="ARBA00004496"/>
    </source>
</evidence>
<dbReference type="PANTHER" id="PTHR47964">
    <property type="entry name" value="ATP-DEPENDENT DNA HELICASE HOMOLOG RECG, CHLOROPLASTIC"/>
    <property type="match status" value="1"/>
</dbReference>
<proteinExistence type="inferred from homology"/>
<accession>A0A7W7M241</accession>
<dbReference type="Pfam" id="PF00271">
    <property type="entry name" value="Helicase_C"/>
    <property type="match status" value="1"/>
</dbReference>
<dbReference type="Gene3D" id="3.40.50.300">
    <property type="entry name" value="P-loop containing nucleotide triphosphate hydrolases"/>
    <property type="match status" value="2"/>
</dbReference>
<dbReference type="SUPFAM" id="SSF141259">
    <property type="entry name" value="CarD-like"/>
    <property type="match status" value="1"/>
</dbReference>
<dbReference type="PROSITE" id="PS51192">
    <property type="entry name" value="HELICASE_ATP_BIND_1"/>
    <property type="match status" value="1"/>
</dbReference>
<evidence type="ECO:0000256" key="13">
    <source>
        <dbReference type="HAMAP-Rule" id="MF_00969"/>
    </source>
</evidence>
<dbReference type="GO" id="GO:0003684">
    <property type="term" value="F:damaged DNA binding"/>
    <property type="evidence" value="ECO:0007669"/>
    <property type="project" value="InterPro"/>
</dbReference>
<dbReference type="InterPro" id="IPR005118">
    <property type="entry name" value="TRCF_C"/>
</dbReference>
<comment type="similarity">
    <text evidence="10 13">In the N-terminal section; belongs to the UvrB family.</text>
</comment>
<evidence type="ECO:0000256" key="5">
    <source>
        <dbReference type="ARBA" id="ARBA00022801"/>
    </source>
</evidence>
<dbReference type="Proteomes" id="UP000540191">
    <property type="component" value="Unassembled WGS sequence"/>
</dbReference>
<dbReference type="InterPro" id="IPR011545">
    <property type="entry name" value="DEAD/DEAH_box_helicase_dom"/>
</dbReference>
<dbReference type="InterPro" id="IPR001650">
    <property type="entry name" value="Helicase_C-like"/>
</dbReference>
<dbReference type="SUPFAM" id="SSF52540">
    <property type="entry name" value="P-loop containing nucleoside triphosphate hydrolases"/>
    <property type="match status" value="4"/>
</dbReference>
<comment type="similarity">
    <text evidence="11 13">In the C-terminal section; belongs to the helicase family. RecG subfamily.</text>
</comment>
<comment type="function">
    <text evidence="13">Couples transcription and DNA repair by recognizing RNA polymerase (RNAP) stalled at DNA lesions. Mediates ATP-dependent release of RNAP and its truncated transcript from the DNA, and recruitment of nucleotide excision repair machinery to the damaged site.</text>
</comment>
<feature type="domain" description="Helicase ATP-binding" evidence="14">
    <location>
        <begin position="708"/>
        <end position="869"/>
    </location>
</feature>
<dbReference type="HAMAP" id="MF_00969">
    <property type="entry name" value="TRCF"/>
    <property type="match status" value="1"/>
</dbReference>
<dbReference type="InterPro" id="IPR037235">
    <property type="entry name" value="TRCF-like_C_D7"/>
</dbReference>
<protein>
    <recommendedName>
        <fullName evidence="12 13">Transcription-repair-coupling factor</fullName>
        <shortName evidence="13">TRCF</shortName>
        <ecNumber evidence="13">3.6.4.-</ecNumber>
    </recommendedName>
</protein>
<organism evidence="16 17">
    <name type="scientific">Micrococcus cohnii</name>
    <dbReference type="NCBI Taxonomy" id="993416"/>
    <lineage>
        <taxon>Bacteria</taxon>
        <taxon>Bacillati</taxon>
        <taxon>Actinomycetota</taxon>
        <taxon>Actinomycetes</taxon>
        <taxon>Micrococcales</taxon>
        <taxon>Micrococcaceae</taxon>
        <taxon>Micrococcus</taxon>
    </lineage>
</organism>
<evidence type="ECO:0000256" key="12">
    <source>
        <dbReference type="ARBA" id="ARBA00070128"/>
    </source>
</evidence>
<dbReference type="SMART" id="SM00487">
    <property type="entry name" value="DEXDc"/>
    <property type="match status" value="1"/>
</dbReference>
<keyword evidence="4 13" id="KW-0227">DNA damage</keyword>
<dbReference type="InterPro" id="IPR027417">
    <property type="entry name" value="P-loop_NTPase"/>
</dbReference>
<keyword evidence="8 13" id="KW-0238">DNA-binding</keyword>
<dbReference type="GO" id="GO:0016787">
    <property type="term" value="F:hydrolase activity"/>
    <property type="evidence" value="ECO:0007669"/>
    <property type="project" value="UniProtKB-KW"/>
</dbReference>